<feature type="domain" description="Peptidoglycan binding-like" evidence="3">
    <location>
        <begin position="40"/>
        <end position="93"/>
    </location>
</feature>
<sequence>MRPSSALGAALLAAPLLFLAPAAAQPESGLVSSQSLAPASVRLVQQRLREIGVYQGALDGVWGPDSQAALERFQQGRSLRVTGQLNQATVATLGLRPADLLAAGSGAAATGADAAPAAMAAPLSAFAVRNVQARLRAMGFYRGPADGIWGPGTQAAVERFRQGRGLQANGQLNPETAQALGLDPNNLEAPPIRVR</sequence>
<comment type="caution">
    <text evidence="4">The sequence shown here is derived from an EMBL/GenBank/DDBJ whole genome shotgun (WGS) entry which is preliminary data.</text>
</comment>
<evidence type="ECO:0000313" key="5">
    <source>
        <dbReference type="Proteomes" id="UP001519924"/>
    </source>
</evidence>
<evidence type="ECO:0000256" key="2">
    <source>
        <dbReference type="SAM" id="SignalP"/>
    </source>
</evidence>
<proteinExistence type="predicted"/>
<feature type="region of interest" description="Disordered" evidence="1">
    <location>
        <begin position="175"/>
        <end position="195"/>
    </location>
</feature>
<dbReference type="InterPro" id="IPR036365">
    <property type="entry name" value="PGBD-like_sf"/>
</dbReference>
<dbReference type="SUPFAM" id="SSF47090">
    <property type="entry name" value="PGBD-like"/>
    <property type="match status" value="2"/>
</dbReference>
<gene>
    <name evidence="4" type="ORF">K1J50_10625</name>
</gene>
<feature type="domain" description="Peptidoglycan binding-like" evidence="3">
    <location>
        <begin position="127"/>
        <end position="180"/>
    </location>
</feature>
<dbReference type="Proteomes" id="UP001519924">
    <property type="component" value="Unassembled WGS sequence"/>
</dbReference>
<protein>
    <submittedName>
        <fullName evidence="4">Peptidoglycan-binding protein</fullName>
    </submittedName>
</protein>
<dbReference type="RefSeq" id="WP_220117692.1">
    <property type="nucleotide sequence ID" value="NZ_JAHZUY010000025.1"/>
</dbReference>
<reference evidence="4 5" key="1">
    <citation type="submission" date="2021-08" db="EMBL/GenBank/DDBJ databases">
        <title>Caldovatus sediminis gen. nov., sp. nov., a moderately thermophilic bacterium isolated from a hot spring.</title>
        <authorList>
            <person name="Hu C.-J."/>
            <person name="Li W.-J."/>
            <person name="Xian W.-D."/>
        </authorList>
    </citation>
    <scope>NUCLEOTIDE SEQUENCE [LARGE SCALE GENOMIC DNA]</scope>
    <source>
        <strain evidence="4 5">SYSU G05006</strain>
    </source>
</reference>
<dbReference type="Pfam" id="PF01471">
    <property type="entry name" value="PG_binding_1"/>
    <property type="match status" value="2"/>
</dbReference>
<feature type="signal peptide" evidence="2">
    <location>
        <begin position="1"/>
        <end position="24"/>
    </location>
</feature>
<dbReference type="Gene3D" id="1.10.101.10">
    <property type="entry name" value="PGBD-like superfamily/PGBD"/>
    <property type="match status" value="2"/>
</dbReference>
<evidence type="ECO:0000256" key="1">
    <source>
        <dbReference type="SAM" id="MobiDB-lite"/>
    </source>
</evidence>
<dbReference type="InterPro" id="IPR036366">
    <property type="entry name" value="PGBDSf"/>
</dbReference>
<evidence type="ECO:0000313" key="4">
    <source>
        <dbReference type="EMBL" id="MBW8269944.1"/>
    </source>
</evidence>
<dbReference type="EMBL" id="JAHZUY010000025">
    <property type="protein sequence ID" value="MBW8269944.1"/>
    <property type="molecule type" value="Genomic_DNA"/>
</dbReference>
<feature type="chain" id="PRO_5045993775" evidence="2">
    <location>
        <begin position="25"/>
        <end position="195"/>
    </location>
</feature>
<keyword evidence="5" id="KW-1185">Reference proteome</keyword>
<dbReference type="InterPro" id="IPR002477">
    <property type="entry name" value="Peptidoglycan-bd-like"/>
</dbReference>
<name>A0ABS7F374_9PROT</name>
<keyword evidence="2" id="KW-0732">Signal</keyword>
<organism evidence="4 5">
    <name type="scientific">Caldovatus aquaticus</name>
    <dbReference type="NCBI Taxonomy" id="2865671"/>
    <lineage>
        <taxon>Bacteria</taxon>
        <taxon>Pseudomonadati</taxon>
        <taxon>Pseudomonadota</taxon>
        <taxon>Alphaproteobacteria</taxon>
        <taxon>Acetobacterales</taxon>
        <taxon>Roseomonadaceae</taxon>
        <taxon>Caldovatus</taxon>
    </lineage>
</organism>
<evidence type="ECO:0000259" key="3">
    <source>
        <dbReference type="Pfam" id="PF01471"/>
    </source>
</evidence>
<accession>A0ABS7F374</accession>